<dbReference type="Gene3D" id="2.120.10.10">
    <property type="match status" value="2"/>
</dbReference>
<feature type="domain" description="Sialidase" evidence="2">
    <location>
        <begin position="103"/>
        <end position="263"/>
    </location>
</feature>
<accession>A0ABW4WV94</accession>
<keyword evidence="4" id="KW-1185">Reference proteome</keyword>
<dbReference type="InterPro" id="IPR011040">
    <property type="entry name" value="Sialidase"/>
</dbReference>
<proteinExistence type="predicted"/>
<feature type="chain" id="PRO_5045143740" evidence="1">
    <location>
        <begin position="22"/>
        <end position="410"/>
    </location>
</feature>
<evidence type="ECO:0000256" key="1">
    <source>
        <dbReference type="SAM" id="SignalP"/>
    </source>
</evidence>
<keyword evidence="3" id="KW-0326">Glycosidase</keyword>
<dbReference type="Proteomes" id="UP001597369">
    <property type="component" value="Unassembled WGS sequence"/>
</dbReference>
<comment type="caution">
    <text evidence="3">The sequence shown here is derived from an EMBL/GenBank/DDBJ whole genome shotgun (WGS) entry which is preliminary data.</text>
</comment>
<dbReference type="RefSeq" id="WP_229961101.1">
    <property type="nucleotide sequence ID" value="NZ_JAJJWI010000010.1"/>
</dbReference>
<feature type="signal peptide" evidence="1">
    <location>
        <begin position="1"/>
        <end position="21"/>
    </location>
</feature>
<name>A0ABW4WV94_9BACT</name>
<dbReference type="PROSITE" id="PS51257">
    <property type="entry name" value="PROKAR_LIPOPROTEIN"/>
    <property type="match status" value="1"/>
</dbReference>
<dbReference type="EC" id="3.2.1.18" evidence="3"/>
<protein>
    <submittedName>
        <fullName evidence="3">Exo-alpha-sialidase</fullName>
        <ecNumber evidence="3">3.2.1.18</ecNumber>
    </submittedName>
</protein>
<evidence type="ECO:0000259" key="2">
    <source>
        <dbReference type="Pfam" id="PF13088"/>
    </source>
</evidence>
<reference evidence="4" key="1">
    <citation type="journal article" date="2019" name="Int. J. Syst. Evol. Microbiol.">
        <title>The Global Catalogue of Microorganisms (GCM) 10K type strain sequencing project: providing services to taxonomists for standard genome sequencing and annotation.</title>
        <authorList>
            <consortium name="The Broad Institute Genomics Platform"/>
            <consortium name="The Broad Institute Genome Sequencing Center for Infectious Disease"/>
            <person name="Wu L."/>
            <person name="Ma J."/>
        </authorList>
    </citation>
    <scope>NUCLEOTIDE SEQUENCE [LARGE SCALE GENOMIC DNA]</scope>
    <source>
        <strain evidence="4">JCM 16545</strain>
    </source>
</reference>
<dbReference type="EMBL" id="JBHUHV010000018">
    <property type="protein sequence ID" value="MFD2066281.1"/>
    <property type="molecule type" value="Genomic_DNA"/>
</dbReference>
<evidence type="ECO:0000313" key="3">
    <source>
        <dbReference type="EMBL" id="MFD2066281.1"/>
    </source>
</evidence>
<dbReference type="CDD" id="cd15482">
    <property type="entry name" value="Sialidase_non-viral"/>
    <property type="match status" value="1"/>
</dbReference>
<sequence>MQKISAILVFFLFVLTVGCQTKPAKQEPVATKISNPVQSGICPYLTHDKEGNIVLCWVQAQDSTDSYLLTYAVSKDGGETFKAPKAIPTTKGIYPHEENLSKIIFKDNGDMMAMFAVSNPNPENSYAGLVFYTQSFDGGQSWSEPKQLAENAENSIDERYFDMTLLPNGEIAAIWLDSRKETDKEGSSLYYASTRGREGFVNEKVIDQQLCQCCRTALYVDEAGKLHAAYRGILNDSIRDMMHLVSSDNGQSFSKPERISADNWAIDGCPHTGPTMTSNSMGMHFAWYTMGGGSGVFYSHLENGKSFSPRETVSNLPSAKHPQIASYGNGDLAIVWDERVQRGSSYYNWIGLQLRNKEGKQVRSSHLTPDSLIATHPVIMPVDAGNLIIAYTIKEKDKSGVWYQRISLQE</sequence>
<evidence type="ECO:0000313" key="4">
    <source>
        <dbReference type="Proteomes" id="UP001597369"/>
    </source>
</evidence>
<dbReference type="Pfam" id="PF13088">
    <property type="entry name" value="BNR_2"/>
    <property type="match status" value="1"/>
</dbReference>
<keyword evidence="1" id="KW-0732">Signal</keyword>
<dbReference type="SUPFAM" id="SSF50939">
    <property type="entry name" value="Sialidases"/>
    <property type="match status" value="1"/>
</dbReference>
<organism evidence="3 4">
    <name type="scientific">Pontibacter silvestris</name>
    <dbReference type="NCBI Taxonomy" id="2305183"/>
    <lineage>
        <taxon>Bacteria</taxon>
        <taxon>Pseudomonadati</taxon>
        <taxon>Bacteroidota</taxon>
        <taxon>Cytophagia</taxon>
        <taxon>Cytophagales</taxon>
        <taxon>Hymenobacteraceae</taxon>
        <taxon>Pontibacter</taxon>
    </lineage>
</organism>
<dbReference type="InterPro" id="IPR036278">
    <property type="entry name" value="Sialidase_sf"/>
</dbReference>
<dbReference type="GO" id="GO:0004308">
    <property type="term" value="F:exo-alpha-sialidase activity"/>
    <property type="evidence" value="ECO:0007669"/>
    <property type="project" value="UniProtKB-EC"/>
</dbReference>
<keyword evidence="3" id="KW-0378">Hydrolase</keyword>
<gene>
    <name evidence="3" type="ORF">ACFSKU_05250</name>
</gene>